<gene>
    <name evidence="2" type="ORF">TBK1r_64230</name>
</gene>
<evidence type="ECO:0000313" key="2">
    <source>
        <dbReference type="EMBL" id="QDV87393.1"/>
    </source>
</evidence>
<keyword evidence="3" id="KW-1185">Reference proteome</keyword>
<proteinExistence type="predicted"/>
<dbReference type="PROSITE" id="PS50943">
    <property type="entry name" value="HTH_CROC1"/>
    <property type="match status" value="1"/>
</dbReference>
<organism evidence="2 3">
    <name type="scientific">Stieleria magnilauensis</name>
    <dbReference type="NCBI Taxonomy" id="2527963"/>
    <lineage>
        <taxon>Bacteria</taxon>
        <taxon>Pseudomonadati</taxon>
        <taxon>Planctomycetota</taxon>
        <taxon>Planctomycetia</taxon>
        <taxon>Pirellulales</taxon>
        <taxon>Pirellulaceae</taxon>
        <taxon>Stieleria</taxon>
    </lineage>
</organism>
<dbReference type="SUPFAM" id="SSF47413">
    <property type="entry name" value="lambda repressor-like DNA-binding domains"/>
    <property type="match status" value="1"/>
</dbReference>
<feature type="domain" description="HTH cro/C1-type" evidence="1">
    <location>
        <begin position="7"/>
        <end position="65"/>
    </location>
</feature>
<protein>
    <submittedName>
        <fullName evidence="2">Helix-turn-helix protein</fullName>
    </submittedName>
</protein>
<evidence type="ECO:0000313" key="3">
    <source>
        <dbReference type="Proteomes" id="UP000318081"/>
    </source>
</evidence>
<dbReference type="Gene3D" id="1.10.260.40">
    <property type="entry name" value="lambda repressor-like DNA-binding domains"/>
    <property type="match status" value="1"/>
</dbReference>
<dbReference type="CDD" id="cd00093">
    <property type="entry name" value="HTH_XRE"/>
    <property type="match status" value="1"/>
</dbReference>
<reference evidence="2 3" key="1">
    <citation type="submission" date="2019-02" db="EMBL/GenBank/DDBJ databases">
        <title>Deep-cultivation of Planctomycetes and their phenomic and genomic characterization uncovers novel biology.</title>
        <authorList>
            <person name="Wiegand S."/>
            <person name="Jogler M."/>
            <person name="Boedeker C."/>
            <person name="Pinto D."/>
            <person name="Vollmers J."/>
            <person name="Rivas-Marin E."/>
            <person name="Kohn T."/>
            <person name="Peeters S.H."/>
            <person name="Heuer A."/>
            <person name="Rast P."/>
            <person name="Oberbeckmann S."/>
            <person name="Bunk B."/>
            <person name="Jeske O."/>
            <person name="Meyerdierks A."/>
            <person name="Storesund J.E."/>
            <person name="Kallscheuer N."/>
            <person name="Luecker S."/>
            <person name="Lage O.M."/>
            <person name="Pohl T."/>
            <person name="Merkel B.J."/>
            <person name="Hornburger P."/>
            <person name="Mueller R.-W."/>
            <person name="Bruemmer F."/>
            <person name="Labrenz M."/>
            <person name="Spormann A.M."/>
            <person name="Op den Camp H."/>
            <person name="Overmann J."/>
            <person name="Amann R."/>
            <person name="Jetten M.S.M."/>
            <person name="Mascher T."/>
            <person name="Medema M.H."/>
            <person name="Devos D.P."/>
            <person name="Kaster A.-K."/>
            <person name="Ovreas L."/>
            <person name="Rohde M."/>
            <person name="Galperin M.Y."/>
            <person name="Jogler C."/>
        </authorList>
    </citation>
    <scope>NUCLEOTIDE SEQUENCE [LARGE SCALE GENOMIC DNA]</scope>
    <source>
        <strain evidence="2 3">TBK1r</strain>
    </source>
</reference>
<dbReference type="RefSeq" id="WP_145219046.1">
    <property type="nucleotide sequence ID" value="NZ_CP036432.1"/>
</dbReference>
<evidence type="ECO:0000259" key="1">
    <source>
        <dbReference type="PROSITE" id="PS50943"/>
    </source>
</evidence>
<dbReference type="Proteomes" id="UP000318081">
    <property type="component" value="Chromosome"/>
</dbReference>
<accession>A0ABX5XZC8</accession>
<dbReference type="Pfam" id="PF01381">
    <property type="entry name" value="HTH_3"/>
    <property type="match status" value="1"/>
</dbReference>
<sequence>MQFSEKVRVLRVSRHLTQQQLAEQMGVSVSYICKVENDGLQFGDYPSETFIQRLAATLNADEYDLMMLADKIPESIRIRIRERPTLFKAIAKLDDQGLDRLTLQLTN</sequence>
<dbReference type="InterPro" id="IPR001387">
    <property type="entry name" value="Cro/C1-type_HTH"/>
</dbReference>
<dbReference type="EMBL" id="CP036432">
    <property type="protein sequence ID" value="QDV87393.1"/>
    <property type="molecule type" value="Genomic_DNA"/>
</dbReference>
<dbReference type="SMART" id="SM00530">
    <property type="entry name" value="HTH_XRE"/>
    <property type="match status" value="1"/>
</dbReference>
<name>A0ABX5XZC8_9BACT</name>
<dbReference type="InterPro" id="IPR010982">
    <property type="entry name" value="Lambda_DNA-bd_dom_sf"/>
</dbReference>